<sequence length="70" mass="8340">MNNISKTYWDNFWNARREEKPTAVTAWQFDDDPDDYLAQLVIDGLKTALGKYFMNWKMNQFILSKTIALF</sequence>
<protein>
    <submittedName>
        <fullName evidence="1">Uncharacterized protein</fullName>
    </submittedName>
</protein>
<dbReference type="InterPro" id="IPR015947">
    <property type="entry name" value="PUA-like_sf"/>
</dbReference>
<dbReference type="EMBL" id="CP018622">
    <property type="protein sequence ID" value="AUJ23357.1"/>
    <property type="molecule type" value="Genomic_DNA"/>
</dbReference>
<dbReference type="Proteomes" id="UP000234237">
    <property type="component" value="Chromosome"/>
</dbReference>
<dbReference type="AlphaFoldDB" id="A0A2K9IUC2"/>
<organism evidence="1 2">
    <name type="scientific">Virgibacillus dokdonensis</name>
    <dbReference type="NCBI Taxonomy" id="302167"/>
    <lineage>
        <taxon>Bacteria</taxon>
        <taxon>Bacillati</taxon>
        <taxon>Bacillota</taxon>
        <taxon>Bacilli</taxon>
        <taxon>Bacillales</taxon>
        <taxon>Bacillaceae</taxon>
        <taxon>Virgibacillus</taxon>
    </lineage>
</organism>
<dbReference type="Gene3D" id="3.10.400.10">
    <property type="entry name" value="Sulfate adenylyltransferase"/>
    <property type="match status" value="1"/>
</dbReference>
<accession>A0A2K9IUC2</accession>
<name>A0A2K9IUC2_9BACI</name>
<reference evidence="2" key="1">
    <citation type="submission" date="2016-11" db="EMBL/GenBank/DDBJ databases">
        <title>Complete genome sequence of Virgibacillus pantothenticus 21D, a halophilic bacterium isolated from the deep hypersaline anoxic basin Discovery in the Mediterranean Sea.</title>
        <authorList>
            <person name="Zeaiter Z."/>
            <person name="Booth J.M."/>
            <person name="Prosdocimi E.M."/>
            <person name="Mapelli F."/>
            <person name="Fusi M."/>
            <person name="Daffonchio D."/>
            <person name="Borin S."/>
            <person name="Crotti E."/>
        </authorList>
    </citation>
    <scope>NUCLEOTIDE SEQUENCE [LARGE SCALE GENOMIC DNA]</scope>
    <source>
        <strain evidence="2">21D</strain>
    </source>
</reference>
<dbReference type="KEGG" id="vpn:A21D_00244"/>
<proteinExistence type="predicted"/>
<gene>
    <name evidence="1" type="ORF">A21D_00244</name>
</gene>
<evidence type="ECO:0000313" key="2">
    <source>
        <dbReference type="Proteomes" id="UP000234237"/>
    </source>
</evidence>
<evidence type="ECO:0000313" key="1">
    <source>
        <dbReference type="EMBL" id="AUJ23357.1"/>
    </source>
</evidence>
<dbReference type="SUPFAM" id="SSF88697">
    <property type="entry name" value="PUA domain-like"/>
    <property type="match status" value="1"/>
</dbReference>